<accession>A0A6B9FGS6</accession>
<dbReference type="PANTHER" id="PTHR42928">
    <property type="entry name" value="TRICARBOXYLATE-BINDING PROTEIN"/>
    <property type="match status" value="1"/>
</dbReference>
<dbReference type="PIRSF" id="PIRSF017082">
    <property type="entry name" value="YflP"/>
    <property type="match status" value="1"/>
</dbReference>
<dbReference type="EMBL" id="CP043538">
    <property type="protein sequence ID" value="QGY01279.1"/>
    <property type="molecule type" value="Genomic_DNA"/>
</dbReference>
<dbReference type="InterPro" id="IPR005064">
    <property type="entry name" value="BUG"/>
</dbReference>
<evidence type="ECO:0000313" key="3">
    <source>
        <dbReference type="EMBL" id="QGY01279.1"/>
    </source>
</evidence>
<dbReference type="InterPro" id="IPR042100">
    <property type="entry name" value="Bug_dom1"/>
</dbReference>
<proteinExistence type="inferred from homology"/>
<dbReference type="Gene3D" id="3.40.190.150">
    <property type="entry name" value="Bordetella uptake gene, domain 1"/>
    <property type="match status" value="1"/>
</dbReference>
<dbReference type="AlphaFoldDB" id="A0A6B9FGS6"/>
<dbReference type="SUPFAM" id="SSF53850">
    <property type="entry name" value="Periplasmic binding protein-like II"/>
    <property type="match status" value="1"/>
</dbReference>
<dbReference type="Proteomes" id="UP000012488">
    <property type="component" value="Chromosome"/>
</dbReference>
<keyword evidence="2" id="KW-0732">Signal</keyword>
<gene>
    <name evidence="3" type="ORF">MMSR116_04705</name>
</gene>
<comment type="similarity">
    <text evidence="1">Belongs to the UPF0065 (bug) family.</text>
</comment>
<dbReference type="PANTHER" id="PTHR42928:SF5">
    <property type="entry name" value="BLR1237 PROTEIN"/>
    <property type="match status" value="1"/>
</dbReference>
<feature type="chain" id="PRO_5025432871" evidence="2">
    <location>
        <begin position="24"/>
        <end position="321"/>
    </location>
</feature>
<sequence>MLTRRSLVGSLVLGALGARTALAQSTFPAREVTFIVPWNAGGSNDILARGLQPLLKERGITMIVENQPGATGTIGMRRVATANPDGYTLGMGTSSTLAYMAEGKTPLKSNQFSHIARVSIDPLMLLVPGSSPHQTLDDFLAHMKKNPGSVSIGTPGNYNLNHIFASMTARAAGVAYINAPYTGGAKVITDLAGGQIQAAVLKPAESLGQLQQGLVRALGVFADERLRQFPDVPTFKERGYDVFPFGPVVQMAYVVAPAKLPPEVRTKLIDGFSAAIGDQRFKDFAERNAFLIAPLTGDALTAEVDRVEQSIKVVAEKVFKS</sequence>
<reference evidence="3 4" key="2">
    <citation type="journal article" date="2013" name="Genome Announc.">
        <title>Draft Genome Sequence of Methylobacterium mesophilicum Strain SR1.6/6, Isolated from Citrus sinensis.</title>
        <authorList>
            <person name="Marinho Almeida D."/>
            <person name="Dini-Andreote F."/>
            <person name="Camargo Neves A.A."/>
            <person name="Juca Ramos R.T."/>
            <person name="Andreote F.D."/>
            <person name="Carneiro A.R."/>
            <person name="Oliveira de Souza Lima A."/>
            <person name="Caracciolo Gomes de Sa P.H."/>
            <person name="Ribeiro Barbosa M.S."/>
            <person name="Araujo W.L."/>
            <person name="Silva A."/>
        </authorList>
    </citation>
    <scope>NUCLEOTIDE SEQUENCE [LARGE SCALE GENOMIC DNA]</scope>
    <source>
        <strain evidence="3 4">SR1.6/6</strain>
    </source>
</reference>
<dbReference type="Gene3D" id="3.40.190.10">
    <property type="entry name" value="Periplasmic binding protein-like II"/>
    <property type="match status" value="1"/>
</dbReference>
<feature type="signal peptide" evidence="2">
    <location>
        <begin position="1"/>
        <end position="23"/>
    </location>
</feature>
<organism evidence="3 4">
    <name type="scientific">Methylobacterium mesophilicum SR1.6/6</name>
    <dbReference type="NCBI Taxonomy" id="908290"/>
    <lineage>
        <taxon>Bacteria</taxon>
        <taxon>Pseudomonadati</taxon>
        <taxon>Pseudomonadota</taxon>
        <taxon>Alphaproteobacteria</taxon>
        <taxon>Hyphomicrobiales</taxon>
        <taxon>Methylobacteriaceae</taxon>
        <taxon>Methylobacterium</taxon>
    </lineage>
</organism>
<dbReference type="CDD" id="cd07012">
    <property type="entry name" value="PBP2_Bug_TTT"/>
    <property type="match status" value="1"/>
</dbReference>
<reference evidence="3 4" key="1">
    <citation type="journal article" date="2012" name="Genet. Mol. Biol.">
        <title>Analysis of 16S rRNA and mxaF genes revealing insights into Methylobacterium niche-specific plant association.</title>
        <authorList>
            <person name="Dourado M.N."/>
            <person name="Andreote F.D."/>
            <person name="Dini-Andreote F."/>
            <person name="Conti R."/>
            <person name="Araujo J.M."/>
            <person name="Araujo W.L."/>
        </authorList>
    </citation>
    <scope>NUCLEOTIDE SEQUENCE [LARGE SCALE GENOMIC DNA]</scope>
    <source>
        <strain evidence="3 4">SR1.6/6</strain>
    </source>
</reference>
<evidence type="ECO:0000256" key="2">
    <source>
        <dbReference type="SAM" id="SignalP"/>
    </source>
</evidence>
<dbReference type="OrthoDB" id="7374807at2"/>
<dbReference type="Pfam" id="PF03401">
    <property type="entry name" value="TctC"/>
    <property type="match status" value="1"/>
</dbReference>
<name>A0A6B9FGS6_9HYPH</name>
<dbReference type="KEGG" id="mmes:MMSR116_04705"/>
<dbReference type="RefSeq" id="WP_010685085.1">
    <property type="nucleotide sequence ID" value="NZ_CP043538.1"/>
</dbReference>
<protein>
    <submittedName>
        <fullName evidence="3">Tripartite tricarboxylate transporter substrate binding protein</fullName>
    </submittedName>
</protein>
<evidence type="ECO:0000313" key="4">
    <source>
        <dbReference type="Proteomes" id="UP000012488"/>
    </source>
</evidence>
<evidence type="ECO:0000256" key="1">
    <source>
        <dbReference type="ARBA" id="ARBA00006987"/>
    </source>
</evidence>